<dbReference type="Gene3D" id="1.20.58.410">
    <property type="entry name" value="Release factor"/>
    <property type="match status" value="1"/>
</dbReference>
<sequence>MSAIEQQMAAPNFWSNQESAQKVVAQLKTLKAVIVPVTGLSARIEDLQTLHELGTEAGDEDTLAEVAAEAEKLTADLDRLELRTMLAGP</sequence>
<gene>
    <name evidence="2" type="ORF">S01H1_48840</name>
</gene>
<dbReference type="SUPFAM" id="SSF75620">
    <property type="entry name" value="Release factor"/>
    <property type="match status" value="1"/>
</dbReference>
<feature type="domain" description="Peptide chain release factor" evidence="1">
    <location>
        <begin position="2"/>
        <end position="87"/>
    </location>
</feature>
<dbReference type="AlphaFoldDB" id="X0W2D2"/>
<comment type="caution">
    <text evidence="2">The sequence shown here is derived from an EMBL/GenBank/DDBJ whole genome shotgun (WGS) entry which is preliminary data.</text>
</comment>
<dbReference type="GO" id="GO:0006415">
    <property type="term" value="P:translational termination"/>
    <property type="evidence" value="ECO:0007669"/>
    <property type="project" value="InterPro"/>
</dbReference>
<name>X0W2D2_9ZZZZ</name>
<evidence type="ECO:0000313" key="2">
    <source>
        <dbReference type="EMBL" id="GAG17467.1"/>
    </source>
</evidence>
<dbReference type="InterPro" id="IPR005139">
    <property type="entry name" value="PCRF"/>
</dbReference>
<dbReference type="Pfam" id="PF03462">
    <property type="entry name" value="PCRF"/>
    <property type="match status" value="1"/>
</dbReference>
<organism evidence="2">
    <name type="scientific">marine sediment metagenome</name>
    <dbReference type="NCBI Taxonomy" id="412755"/>
    <lineage>
        <taxon>unclassified sequences</taxon>
        <taxon>metagenomes</taxon>
        <taxon>ecological metagenomes</taxon>
    </lineage>
</organism>
<evidence type="ECO:0000259" key="1">
    <source>
        <dbReference type="Pfam" id="PF03462"/>
    </source>
</evidence>
<dbReference type="EMBL" id="BARS01031378">
    <property type="protein sequence ID" value="GAG17467.1"/>
    <property type="molecule type" value="Genomic_DNA"/>
</dbReference>
<feature type="non-terminal residue" evidence="2">
    <location>
        <position position="89"/>
    </location>
</feature>
<dbReference type="InterPro" id="IPR045853">
    <property type="entry name" value="Pep_chain_release_fac_I_sf"/>
</dbReference>
<protein>
    <recommendedName>
        <fullName evidence="1">Peptide chain release factor domain-containing protein</fullName>
    </recommendedName>
</protein>
<proteinExistence type="predicted"/>
<accession>X0W2D2</accession>
<reference evidence="2" key="1">
    <citation type="journal article" date="2014" name="Front. Microbiol.">
        <title>High frequency of phylogenetically diverse reductive dehalogenase-homologous genes in deep subseafloor sedimentary metagenomes.</title>
        <authorList>
            <person name="Kawai M."/>
            <person name="Futagami T."/>
            <person name="Toyoda A."/>
            <person name="Takaki Y."/>
            <person name="Nishi S."/>
            <person name="Hori S."/>
            <person name="Arai W."/>
            <person name="Tsubouchi T."/>
            <person name="Morono Y."/>
            <person name="Uchiyama I."/>
            <person name="Ito T."/>
            <person name="Fujiyama A."/>
            <person name="Inagaki F."/>
            <person name="Takami H."/>
        </authorList>
    </citation>
    <scope>NUCLEOTIDE SEQUENCE</scope>
    <source>
        <strain evidence="2">Expedition CK06-06</strain>
    </source>
</reference>